<dbReference type="UniPathway" id="UPA00834">
    <property type="reaction ID" value="UER00712"/>
</dbReference>
<dbReference type="FunFam" id="1.10.357.140:FF:000001">
    <property type="entry name" value="Protoheme IX farnesyltransferase"/>
    <property type="match status" value="1"/>
</dbReference>
<dbReference type="PANTHER" id="PTHR43448">
    <property type="entry name" value="PROTOHEME IX FARNESYLTRANSFERASE, MITOCHONDRIAL"/>
    <property type="match status" value="1"/>
</dbReference>
<feature type="transmembrane region" description="Helical" evidence="9">
    <location>
        <begin position="35"/>
        <end position="59"/>
    </location>
</feature>
<feature type="transmembrane region" description="Helical" evidence="9">
    <location>
        <begin position="80"/>
        <end position="100"/>
    </location>
</feature>
<reference evidence="11" key="1">
    <citation type="submission" date="2016-10" db="EMBL/GenBank/DDBJ databases">
        <authorList>
            <person name="Varghese N."/>
            <person name="Submissions S."/>
        </authorList>
    </citation>
    <scope>NUCLEOTIDE SEQUENCE [LARGE SCALE GENOMIC DNA]</scope>
    <source>
        <strain evidence="11">DSM 11578</strain>
    </source>
</reference>
<feature type="transmembrane region" description="Helical" evidence="9">
    <location>
        <begin position="12"/>
        <end position="29"/>
    </location>
</feature>
<evidence type="ECO:0000256" key="8">
    <source>
        <dbReference type="ARBA" id="ARBA00047690"/>
    </source>
</evidence>
<evidence type="ECO:0000256" key="4">
    <source>
        <dbReference type="ARBA" id="ARBA00022692"/>
    </source>
</evidence>
<organism evidence="10 11">
    <name type="scientific">Methylophaga sulfidovorans</name>
    <dbReference type="NCBI Taxonomy" id="45496"/>
    <lineage>
        <taxon>Bacteria</taxon>
        <taxon>Pseudomonadati</taxon>
        <taxon>Pseudomonadota</taxon>
        <taxon>Gammaproteobacteria</taxon>
        <taxon>Thiotrichales</taxon>
        <taxon>Piscirickettsiaceae</taxon>
        <taxon>Methylophaga</taxon>
    </lineage>
</organism>
<protein>
    <recommendedName>
        <fullName evidence="9">Protoheme IX farnesyltransferase</fullName>
        <ecNumber evidence="9">2.5.1.141</ecNumber>
    </recommendedName>
    <alternativeName>
        <fullName evidence="9">Heme B farnesyltransferase</fullName>
    </alternativeName>
    <alternativeName>
        <fullName evidence="9">Heme O synthase</fullName>
    </alternativeName>
</protein>
<feature type="transmembrane region" description="Helical" evidence="9">
    <location>
        <begin position="106"/>
        <end position="125"/>
    </location>
</feature>
<dbReference type="Proteomes" id="UP000198924">
    <property type="component" value="Unassembled WGS sequence"/>
</dbReference>
<feature type="transmembrane region" description="Helical" evidence="9">
    <location>
        <begin position="231"/>
        <end position="251"/>
    </location>
</feature>
<keyword evidence="5 9" id="KW-1133">Transmembrane helix</keyword>
<dbReference type="NCBIfam" id="TIGR01473">
    <property type="entry name" value="cyoE_ctaB"/>
    <property type="match status" value="1"/>
</dbReference>
<dbReference type="STRING" id="45496.SAMN04488079_11957"/>
<comment type="function">
    <text evidence="9">Converts heme B (protoheme IX) to heme O by substitution of the vinyl group on carbon 2 of heme B porphyrin ring with a hydroxyethyl farnesyl side group.</text>
</comment>
<keyword evidence="2 9" id="KW-1003">Cell membrane</keyword>
<keyword evidence="11" id="KW-1185">Reference proteome</keyword>
<feature type="transmembrane region" description="Helical" evidence="9">
    <location>
        <begin position="208"/>
        <end position="225"/>
    </location>
</feature>
<evidence type="ECO:0000256" key="1">
    <source>
        <dbReference type="ARBA" id="ARBA00004651"/>
    </source>
</evidence>
<comment type="similarity">
    <text evidence="9">Belongs to the UbiA prenyltransferase family. Protoheme IX farnesyltransferase subfamily.</text>
</comment>
<dbReference type="Gene3D" id="1.10.357.140">
    <property type="entry name" value="UbiA prenyltransferase"/>
    <property type="match status" value="1"/>
</dbReference>
<evidence type="ECO:0000256" key="6">
    <source>
        <dbReference type="ARBA" id="ARBA00023133"/>
    </source>
</evidence>
<keyword evidence="6 9" id="KW-0350">Heme biosynthesis</keyword>
<dbReference type="PANTHER" id="PTHR43448:SF2">
    <property type="entry name" value="PROTOHEME IX FARNESYLTRANSFERASE, MITOCHONDRIAL"/>
    <property type="match status" value="1"/>
</dbReference>
<name>A0A1I4BLZ5_9GAMM</name>
<dbReference type="RefSeq" id="WP_091715701.1">
    <property type="nucleotide sequence ID" value="NZ_FOSH01000019.1"/>
</dbReference>
<dbReference type="InterPro" id="IPR030470">
    <property type="entry name" value="UbiA_prenylTrfase_CS"/>
</dbReference>
<proteinExistence type="inferred from homology"/>
<dbReference type="GO" id="GO:0048034">
    <property type="term" value="P:heme O biosynthetic process"/>
    <property type="evidence" value="ECO:0007669"/>
    <property type="project" value="UniProtKB-UniRule"/>
</dbReference>
<dbReference type="OrthoDB" id="9814417at2"/>
<dbReference type="PROSITE" id="PS00943">
    <property type="entry name" value="UBIA"/>
    <property type="match status" value="1"/>
</dbReference>
<keyword evidence="4 9" id="KW-0812">Transmembrane</keyword>
<evidence type="ECO:0000256" key="5">
    <source>
        <dbReference type="ARBA" id="ARBA00022989"/>
    </source>
</evidence>
<accession>A0A1I4BLZ5</accession>
<comment type="pathway">
    <text evidence="9">Porphyrin-containing compound metabolism; heme O biosynthesis; heme O from protoheme: step 1/1.</text>
</comment>
<evidence type="ECO:0000313" key="11">
    <source>
        <dbReference type="Proteomes" id="UP000198924"/>
    </source>
</evidence>
<sequence length="284" mass="31072">MLKKYWQVAKPGIIIGNLISVAGGFFLASKGSIDLMLFFYAALGVSLVVASGCVFNNFIDRDIDTLMERTRDRALVQGLISPRAALIYASVLGLLGIFVLLFGTNIIDVTVVLVGFIIYVGVYSLSLKRNSVHGTLIGSLAGAMPPVVGYCAVSQQFDLGAAILLLIFSIWQMPHSYAIAIFRFNDYRAASIPVLPVAKTIQSAKHQILLYLIAFNLATPLLYLAGYTGIWYLIITSAFGLYWLYIAWAGLKTKKDTAWAKKVFFTSILIVMVQSLMMSVDTVG</sequence>
<evidence type="ECO:0000256" key="7">
    <source>
        <dbReference type="ARBA" id="ARBA00023136"/>
    </source>
</evidence>
<dbReference type="AlphaFoldDB" id="A0A1I4BLZ5"/>
<keyword evidence="3 9" id="KW-0808">Transferase</keyword>
<evidence type="ECO:0000256" key="2">
    <source>
        <dbReference type="ARBA" id="ARBA00022475"/>
    </source>
</evidence>
<comment type="subcellular location">
    <subcellularLocation>
        <location evidence="1 9">Cell membrane</location>
        <topology evidence="1 9">Multi-pass membrane protein</topology>
    </subcellularLocation>
</comment>
<dbReference type="InterPro" id="IPR044878">
    <property type="entry name" value="UbiA_sf"/>
</dbReference>
<dbReference type="Pfam" id="PF01040">
    <property type="entry name" value="UbiA"/>
    <property type="match status" value="1"/>
</dbReference>
<dbReference type="CDD" id="cd13957">
    <property type="entry name" value="PT_UbiA_Cox10"/>
    <property type="match status" value="1"/>
</dbReference>
<dbReference type="GO" id="GO:0008495">
    <property type="term" value="F:protoheme IX farnesyltransferase activity"/>
    <property type="evidence" value="ECO:0007669"/>
    <property type="project" value="UniProtKB-UniRule"/>
</dbReference>
<dbReference type="EC" id="2.5.1.141" evidence="9"/>
<dbReference type="HAMAP" id="MF_00154">
    <property type="entry name" value="CyoE_CtaB"/>
    <property type="match status" value="1"/>
</dbReference>
<keyword evidence="7 9" id="KW-0472">Membrane</keyword>
<dbReference type="InterPro" id="IPR006369">
    <property type="entry name" value="Protohaem_IX_farnesylTrfase"/>
</dbReference>
<dbReference type="EMBL" id="FOSH01000019">
    <property type="protein sequence ID" value="SFK69009.1"/>
    <property type="molecule type" value="Genomic_DNA"/>
</dbReference>
<comment type="catalytic activity">
    <reaction evidence="8 9">
        <text>heme b + (2E,6E)-farnesyl diphosphate + H2O = Fe(II)-heme o + diphosphate</text>
        <dbReference type="Rhea" id="RHEA:28070"/>
        <dbReference type="ChEBI" id="CHEBI:15377"/>
        <dbReference type="ChEBI" id="CHEBI:33019"/>
        <dbReference type="ChEBI" id="CHEBI:60344"/>
        <dbReference type="ChEBI" id="CHEBI:60530"/>
        <dbReference type="ChEBI" id="CHEBI:175763"/>
        <dbReference type="EC" id="2.5.1.141"/>
    </reaction>
</comment>
<evidence type="ECO:0000256" key="3">
    <source>
        <dbReference type="ARBA" id="ARBA00022679"/>
    </source>
</evidence>
<gene>
    <name evidence="9" type="primary">cyoE</name>
    <name evidence="10" type="ORF">SAMN04488079_11957</name>
</gene>
<dbReference type="NCBIfam" id="NF003348">
    <property type="entry name" value="PRK04375.1-1"/>
    <property type="match status" value="1"/>
</dbReference>
<evidence type="ECO:0000313" key="10">
    <source>
        <dbReference type="EMBL" id="SFK69009.1"/>
    </source>
</evidence>
<feature type="transmembrane region" description="Helical" evidence="9">
    <location>
        <begin position="159"/>
        <end position="182"/>
    </location>
</feature>
<feature type="transmembrane region" description="Helical" evidence="9">
    <location>
        <begin position="263"/>
        <end position="280"/>
    </location>
</feature>
<comment type="miscellaneous">
    <text evidence="9">Carbon 2 of the heme B porphyrin ring is defined according to the Fischer nomenclature.</text>
</comment>
<dbReference type="GO" id="GO:0005886">
    <property type="term" value="C:plasma membrane"/>
    <property type="evidence" value="ECO:0007669"/>
    <property type="project" value="UniProtKB-SubCell"/>
</dbReference>
<dbReference type="InterPro" id="IPR000537">
    <property type="entry name" value="UbiA_prenyltransferase"/>
</dbReference>
<evidence type="ECO:0000256" key="9">
    <source>
        <dbReference type="HAMAP-Rule" id="MF_00154"/>
    </source>
</evidence>
<feature type="transmembrane region" description="Helical" evidence="9">
    <location>
        <begin position="132"/>
        <end position="153"/>
    </location>
</feature>